<dbReference type="InterPro" id="IPR009057">
    <property type="entry name" value="Homeodomain-like_sf"/>
</dbReference>
<dbReference type="InterPro" id="IPR050204">
    <property type="entry name" value="AraC_XylS_family_regulators"/>
</dbReference>
<dbReference type="SMART" id="SM00342">
    <property type="entry name" value="HTH_ARAC"/>
    <property type="match status" value="1"/>
</dbReference>
<dbReference type="PANTHER" id="PTHR46796">
    <property type="entry name" value="HTH-TYPE TRANSCRIPTIONAL ACTIVATOR RHAS-RELATED"/>
    <property type="match status" value="1"/>
</dbReference>
<dbReference type="GO" id="GO:0003700">
    <property type="term" value="F:DNA-binding transcription factor activity"/>
    <property type="evidence" value="ECO:0007669"/>
    <property type="project" value="InterPro"/>
</dbReference>
<dbReference type="InterPro" id="IPR003313">
    <property type="entry name" value="AraC-bd"/>
</dbReference>
<dbReference type="Pfam" id="PF02311">
    <property type="entry name" value="AraC_binding"/>
    <property type="match status" value="1"/>
</dbReference>
<dbReference type="InterPro" id="IPR037923">
    <property type="entry name" value="HTH-like"/>
</dbReference>
<dbReference type="InterPro" id="IPR018060">
    <property type="entry name" value="HTH_AraC"/>
</dbReference>
<dbReference type="RefSeq" id="WP_051435137.1">
    <property type="nucleotide sequence ID" value="NZ_JACIDC010000004.1"/>
</dbReference>
<dbReference type="InterPro" id="IPR018062">
    <property type="entry name" value="HTH_AraC-typ_CS"/>
</dbReference>
<sequence>MKVVQLDHAFQAQSASPQERESYFRLFNSSVVAFRLRTRRLEVEPHGGGFSIKTVFSGQERYWFDGKISVVCPGEVLLVNPGETYASEIRTPAETDSFSLFFPRRWLEAEMVAGRAQALKHALDQGLSSLSLRSAPQLPQELRRLAEALASGTDPLALEEQMHCVSALAFAFGHELAQAVDRIDAADKATRGERLRRVLRARELVHASVAAGVSLADLAAAACMSEFHFIRAFRDAFGVTPAKYLERLRMQQAHALLQRTDLPVTEVARRCGYSSLSAFGRAFRRAWGKPAKTLRR</sequence>
<dbReference type="Gene3D" id="1.10.10.60">
    <property type="entry name" value="Homeodomain-like"/>
    <property type="match status" value="2"/>
</dbReference>
<keyword evidence="2 6" id="KW-0238">DNA-binding</keyword>
<dbReference type="Proteomes" id="UP000519439">
    <property type="component" value="Unassembled WGS sequence"/>
</dbReference>
<evidence type="ECO:0000256" key="4">
    <source>
        <dbReference type="ARBA" id="ARBA00023163"/>
    </source>
</evidence>
<evidence type="ECO:0000313" key="7">
    <source>
        <dbReference type="Proteomes" id="UP000519439"/>
    </source>
</evidence>
<name>A0A7W6IEU8_9HYPH</name>
<reference evidence="6 7" key="1">
    <citation type="submission" date="2020-08" db="EMBL/GenBank/DDBJ databases">
        <title>Genomic Encyclopedia of Type Strains, Phase IV (KMG-IV): sequencing the most valuable type-strain genomes for metagenomic binning, comparative biology and taxonomic classification.</title>
        <authorList>
            <person name="Goeker M."/>
        </authorList>
    </citation>
    <scope>NUCLEOTIDE SEQUENCE [LARGE SCALE GENOMIC DNA]</scope>
    <source>
        <strain evidence="6 7">DSM 15743</strain>
    </source>
</reference>
<dbReference type="GO" id="GO:0043565">
    <property type="term" value="F:sequence-specific DNA binding"/>
    <property type="evidence" value="ECO:0007669"/>
    <property type="project" value="InterPro"/>
</dbReference>
<evidence type="ECO:0000256" key="1">
    <source>
        <dbReference type="ARBA" id="ARBA00023015"/>
    </source>
</evidence>
<evidence type="ECO:0000256" key="3">
    <source>
        <dbReference type="ARBA" id="ARBA00023159"/>
    </source>
</evidence>
<evidence type="ECO:0000259" key="5">
    <source>
        <dbReference type="PROSITE" id="PS01124"/>
    </source>
</evidence>
<dbReference type="PROSITE" id="PS00041">
    <property type="entry name" value="HTH_ARAC_FAMILY_1"/>
    <property type="match status" value="1"/>
</dbReference>
<protein>
    <submittedName>
        <fullName evidence="6">AraC-like DNA-binding protein</fullName>
    </submittedName>
</protein>
<dbReference type="SUPFAM" id="SSF46689">
    <property type="entry name" value="Homeodomain-like"/>
    <property type="match status" value="2"/>
</dbReference>
<keyword evidence="3" id="KW-0010">Activator</keyword>
<dbReference type="Pfam" id="PF12833">
    <property type="entry name" value="HTH_18"/>
    <property type="match status" value="1"/>
</dbReference>
<dbReference type="SUPFAM" id="SSF51215">
    <property type="entry name" value="Regulatory protein AraC"/>
    <property type="match status" value="1"/>
</dbReference>
<feature type="domain" description="HTH araC/xylS-type" evidence="5">
    <location>
        <begin position="199"/>
        <end position="296"/>
    </location>
</feature>
<accession>A0A7W6IEU8</accession>
<keyword evidence="7" id="KW-1185">Reference proteome</keyword>
<keyword evidence="4" id="KW-0804">Transcription</keyword>
<keyword evidence="1" id="KW-0805">Transcription regulation</keyword>
<dbReference type="EMBL" id="JACIDC010000004">
    <property type="protein sequence ID" value="MBB4039866.1"/>
    <property type="molecule type" value="Genomic_DNA"/>
</dbReference>
<evidence type="ECO:0000313" key="6">
    <source>
        <dbReference type="EMBL" id="MBB4039866.1"/>
    </source>
</evidence>
<dbReference type="AlphaFoldDB" id="A0A7W6IEU8"/>
<evidence type="ECO:0000256" key="2">
    <source>
        <dbReference type="ARBA" id="ARBA00023125"/>
    </source>
</evidence>
<proteinExistence type="predicted"/>
<organism evidence="6 7">
    <name type="scientific">Microvirga flocculans</name>
    <dbReference type="NCBI Taxonomy" id="217168"/>
    <lineage>
        <taxon>Bacteria</taxon>
        <taxon>Pseudomonadati</taxon>
        <taxon>Pseudomonadota</taxon>
        <taxon>Alphaproteobacteria</taxon>
        <taxon>Hyphomicrobiales</taxon>
        <taxon>Methylobacteriaceae</taxon>
        <taxon>Microvirga</taxon>
    </lineage>
</organism>
<dbReference type="PROSITE" id="PS01124">
    <property type="entry name" value="HTH_ARAC_FAMILY_2"/>
    <property type="match status" value="1"/>
</dbReference>
<comment type="caution">
    <text evidence="6">The sequence shown here is derived from an EMBL/GenBank/DDBJ whole genome shotgun (WGS) entry which is preliminary data.</text>
</comment>
<gene>
    <name evidence="6" type="ORF">GGR34_001513</name>
</gene>